<evidence type="ECO:0000313" key="2">
    <source>
        <dbReference type="EMBL" id="RKP49736.1"/>
    </source>
</evidence>
<dbReference type="EMBL" id="RBZU01000010">
    <property type="protein sequence ID" value="RKP49736.1"/>
    <property type="molecule type" value="Genomic_DNA"/>
</dbReference>
<sequence>MTHDGCAARVAANPAKQKRRIAPIRTRFDMRSEDGTTGSRKTRPTIELRAMSAADFEAFERVTIPRYAADTLRTDGGTPAAALDYARESLAKLLPEREATRDHFLYTVHSVEHDAAVGTIWIGIVTNKQRRTAYVFDVQIAAAHRRRGFATSAFRAVEARVRELGLTEIGLHLFGYNEAAFRLYRQLGYHASHISMVKSLTAEI</sequence>
<dbReference type="Proteomes" id="UP000270342">
    <property type="component" value="Unassembled WGS sequence"/>
</dbReference>
<keyword evidence="2" id="KW-0808">Transferase</keyword>
<dbReference type="Pfam" id="PF00583">
    <property type="entry name" value="Acetyltransf_1"/>
    <property type="match status" value="1"/>
</dbReference>
<dbReference type="AlphaFoldDB" id="A0A494XM37"/>
<feature type="domain" description="N-acetyltransferase" evidence="1">
    <location>
        <begin position="46"/>
        <end position="204"/>
    </location>
</feature>
<reference evidence="2 3" key="1">
    <citation type="submission" date="2018-10" db="EMBL/GenBank/DDBJ databases">
        <title>Robbsia sp. DHC34, isolated from soil.</title>
        <authorList>
            <person name="Gao Z.-H."/>
            <person name="Qiu L.-H."/>
        </authorList>
    </citation>
    <scope>NUCLEOTIDE SEQUENCE [LARGE SCALE GENOMIC DNA]</scope>
    <source>
        <strain evidence="2 3">DHC34</strain>
    </source>
</reference>
<comment type="caution">
    <text evidence="2">The sequence shown here is derived from an EMBL/GenBank/DDBJ whole genome shotgun (WGS) entry which is preliminary data.</text>
</comment>
<accession>A0A494XM37</accession>
<dbReference type="PROSITE" id="PS51186">
    <property type="entry name" value="GNAT"/>
    <property type="match status" value="1"/>
</dbReference>
<keyword evidence="3" id="KW-1185">Reference proteome</keyword>
<dbReference type="CDD" id="cd04301">
    <property type="entry name" value="NAT_SF"/>
    <property type="match status" value="1"/>
</dbReference>
<dbReference type="InterPro" id="IPR016181">
    <property type="entry name" value="Acyl_CoA_acyltransferase"/>
</dbReference>
<dbReference type="SUPFAM" id="SSF55729">
    <property type="entry name" value="Acyl-CoA N-acyltransferases (Nat)"/>
    <property type="match status" value="1"/>
</dbReference>
<dbReference type="Gene3D" id="3.40.630.30">
    <property type="match status" value="1"/>
</dbReference>
<gene>
    <name evidence="2" type="ORF">D7S86_20880</name>
</gene>
<organism evidence="2 3">
    <name type="scientific">Pararobbsia silviterrae</name>
    <dbReference type="NCBI Taxonomy" id="1792498"/>
    <lineage>
        <taxon>Bacteria</taxon>
        <taxon>Pseudomonadati</taxon>
        <taxon>Pseudomonadota</taxon>
        <taxon>Betaproteobacteria</taxon>
        <taxon>Burkholderiales</taxon>
        <taxon>Burkholderiaceae</taxon>
        <taxon>Pararobbsia</taxon>
    </lineage>
</organism>
<evidence type="ECO:0000313" key="3">
    <source>
        <dbReference type="Proteomes" id="UP000270342"/>
    </source>
</evidence>
<proteinExistence type="predicted"/>
<name>A0A494XM37_9BURK</name>
<dbReference type="GO" id="GO:0016747">
    <property type="term" value="F:acyltransferase activity, transferring groups other than amino-acyl groups"/>
    <property type="evidence" value="ECO:0007669"/>
    <property type="project" value="InterPro"/>
</dbReference>
<dbReference type="InterPro" id="IPR000182">
    <property type="entry name" value="GNAT_dom"/>
</dbReference>
<protein>
    <submittedName>
        <fullName evidence="2">GNAT family N-acetyltransferase</fullName>
    </submittedName>
</protein>
<evidence type="ECO:0000259" key="1">
    <source>
        <dbReference type="PROSITE" id="PS51186"/>
    </source>
</evidence>